<evidence type="ECO:0000313" key="2">
    <source>
        <dbReference type="EMBL" id="KAH8039456.1"/>
    </source>
</evidence>
<dbReference type="GO" id="GO:0043122">
    <property type="term" value="P:regulation of canonical NF-kappaB signal transduction"/>
    <property type="evidence" value="ECO:0007669"/>
    <property type="project" value="TreeGrafter"/>
</dbReference>
<dbReference type="AlphaFoldDB" id="A0A9J6EZQ3"/>
<gene>
    <name evidence="2" type="ORF">HPB51_007334</name>
</gene>
<organism evidence="2 3">
    <name type="scientific">Rhipicephalus microplus</name>
    <name type="common">Cattle tick</name>
    <name type="synonym">Boophilus microplus</name>
    <dbReference type="NCBI Taxonomy" id="6941"/>
    <lineage>
        <taxon>Eukaryota</taxon>
        <taxon>Metazoa</taxon>
        <taxon>Ecdysozoa</taxon>
        <taxon>Arthropoda</taxon>
        <taxon>Chelicerata</taxon>
        <taxon>Arachnida</taxon>
        <taxon>Acari</taxon>
        <taxon>Parasitiformes</taxon>
        <taxon>Ixodida</taxon>
        <taxon>Ixodoidea</taxon>
        <taxon>Ixodidae</taxon>
        <taxon>Rhipicephalinae</taxon>
        <taxon>Rhipicephalus</taxon>
        <taxon>Boophilus</taxon>
    </lineage>
</organism>
<dbReference type="Gene3D" id="3.30.40.10">
    <property type="entry name" value="Zinc/RING finger domain, C3HC4 (zinc finger)"/>
    <property type="match status" value="2"/>
</dbReference>
<sequence length="211" mass="23836">MGLAKLSRNHGERGQEHSSVATTTSVRPRKTSKRDTRRGGYVLKGFEIPILKTRRPISFVRRLSKSRVCVLCRAVPSRVIELSCKHVACYGCLSLTFRRDKDKRGNDVCPKDCVPLVGENVNVVDNTQHLFGKMVFCINAPFGCPHQCTLQDLDAHISECFFEPFPCTFCENDIPVCEYQQHLRQCPQRRPLLDSDRGDAAGPSCQKRRVA</sequence>
<feature type="region of interest" description="Disordered" evidence="1">
    <location>
        <begin position="1"/>
        <end position="35"/>
    </location>
</feature>
<dbReference type="SUPFAM" id="SSF57850">
    <property type="entry name" value="RING/U-box"/>
    <property type="match status" value="1"/>
</dbReference>
<evidence type="ECO:0000256" key="1">
    <source>
        <dbReference type="SAM" id="MobiDB-lite"/>
    </source>
</evidence>
<feature type="compositionally biased region" description="Polar residues" evidence="1">
    <location>
        <begin position="17"/>
        <end position="26"/>
    </location>
</feature>
<reference evidence="2" key="1">
    <citation type="journal article" date="2020" name="Cell">
        <title>Large-Scale Comparative Analyses of Tick Genomes Elucidate Their Genetic Diversity and Vector Capacities.</title>
        <authorList>
            <consortium name="Tick Genome and Microbiome Consortium (TIGMIC)"/>
            <person name="Jia N."/>
            <person name="Wang J."/>
            <person name="Shi W."/>
            <person name="Du L."/>
            <person name="Sun Y."/>
            <person name="Zhan W."/>
            <person name="Jiang J.F."/>
            <person name="Wang Q."/>
            <person name="Zhang B."/>
            <person name="Ji P."/>
            <person name="Bell-Sakyi L."/>
            <person name="Cui X.M."/>
            <person name="Yuan T.T."/>
            <person name="Jiang B.G."/>
            <person name="Yang W.F."/>
            <person name="Lam T.T."/>
            <person name="Chang Q.C."/>
            <person name="Ding S.J."/>
            <person name="Wang X.J."/>
            <person name="Zhu J.G."/>
            <person name="Ruan X.D."/>
            <person name="Zhao L."/>
            <person name="Wei J.T."/>
            <person name="Ye R.Z."/>
            <person name="Que T.C."/>
            <person name="Du C.H."/>
            <person name="Zhou Y.H."/>
            <person name="Cheng J.X."/>
            <person name="Dai P.F."/>
            <person name="Guo W.B."/>
            <person name="Han X.H."/>
            <person name="Huang E.J."/>
            <person name="Li L.F."/>
            <person name="Wei W."/>
            <person name="Gao Y.C."/>
            <person name="Liu J.Z."/>
            <person name="Shao H.Z."/>
            <person name="Wang X."/>
            <person name="Wang C.C."/>
            <person name="Yang T.C."/>
            <person name="Huo Q.B."/>
            <person name="Li W."/>
            <person name="Chen H.Y."/>
            <person name="Chen S.E."/>
            <person name="Zhou L.G."/>
            <person name="Ni X.B."/>
            <person name="Tian J.H."/>
            <person name="Sheng Y."/>
            <person name="Liu T."/>
            <person name="Pan Y.S."/>
            <person name="Xia L.Y."/>
            <person name="Li J."/>
            <person name="Zhao F."/>
            <person name="Cao W.C."/>
        </authorList>
    </citation>
    <scope>NUCLEOTIDE SEQUENCE</scope>
    <source>
        <strain evidence="2">Rmic-2018</strain>
    </source>
</reference>
<accession>A0A9J6EZQ3</accession>
<name>A0A9J6EZQ3_RHIMP</name>
<dbReference type="PANTHER" id="PTHR10131:SF157">
    <property type="entry name" value="RECEPTOR-ASSOCIATED FACTOR, PUTATIVE-RELATED"/>
    <property type="match status" value="1"/>
</dbReference>
<dbReference type="Proteomes" id="UP000821866">
    <property type="component" value="Chromosome 1"/>
</dbReference>
<dbReference type="PANTHER" id="PTHR10131">
    <property type="entry name" value="TNF RECEPTOR ASSOCIATED FACTOR"/>
    <property type="match status" value="1"/>
</dbReference>
<dbReference type="SUPFAM" id="SSF49599">
    <property type="entry name" value="TRAF domain-like"/>
    <property type="match status" value="1"/>
</dbReference>
<evidence type="ECO:0000313" key="3">
    <source>
        <dbReference type="Proteomes" id="UP000821866"/>
    </source>
</evidence>
<proteinExistence type="predicted"/>
<protein>
    <submittedName>
        <fullName evidence="2">Uncharacterized protein</fullName>
    </submittedName>
</protein>
<reference evidence="2" key="2">
    <citation type="submission" date="2021-09" db="EMBL/GenBank/DDBJ databases">
        <authorList>
            <person name="Jia N."/>
            <person name="Wang J."/>
            <person name="Shi W."/>
            <person name="Du L."/>
            <person name="Sun Y."/>
            <person name="Zhan W."/>
            <person name="Jiang J."/>
            <person name="Wang Q."/>
            <person name="Zhang B."/>
            <person name="Ji P."/>
            <person name="Sakyi L.B."/>
            <person name="Cui X."/>
            <person name="Yuan T."/>
            <person name="Jiang B."/>
            <person name="Yang W."/>
            <person name="Lam T.T.-Y."/>
            <person name="Chang Q."/>
            <person name="Ding S."/>
            <person name="Wang X."/>
            <person name="Zhu J."/>
            <person name="Ruan X."/>
            <person name="Zhao L."/>
            <person name="Wei J."/>
            <person name="Que T."/>
            <person name="Du C."/>
            <person name="Cheng J."/>
            <person name="Dai P."/>
            <person name="Han X."/>
            <person name="Huang E."/>
            <person name="Gao Y."/>
            <person name="Liu J."/>
            <person name="Shao H."/>
            <person name="Ye R."/>
            <person name="Li L."/>
            <person name="Wei W."/>
            <person name="Wang X."/>
            <person name="Wang C."/>
            <person name="Huo Q."/>
            <person name="Li W."/>
            <person name="Guo W."/>
            <person name="Chen H."/>
            <person name="Chen S."/>
            <person name="Zhou L."/>
            <person name="Zhou L."/>
            <person name="Ni X."/>
            <person name="Tian J."/>
            <person name="Zhou Y."/>
            <person name="Sheng Y."/>
            <person name="Liu T."/>
            <person name="Pan Y."/>
            <person name="Xia L."/>
            <person name="Li J."/>
            <person name="Zhao F."/>
            <person name="Cao W."/>
        </authorList>
    </citation>
    <scope>NUCLEOTIDE SEQUENCE</scope>
    <source>
        <strain evidence="2">Rmic-2018</strain>
        <tissue evidence="2">Larvae</tissue>
    </source>
</reference>
<dbReference type="InterPro" id="IPR013083">
    <property type="entry name" value="Znf_RING/FYVE/PHD"/>
</dbReference>
<comment type="caution">
    <text evidence="2">The sequence shown here is derived from an EMBL/GenBank/DDBJ whole genome shotgun (WGS) entry which is preliminary data.</text>
</comment>
<dbReference type="EMBL" id="JABSTU010000001">
    <property type="protein sequence ID" value="KAH8039456.1"/>
    <property type="molecule type" value="Genomic_DNA"/>
</dbReference>
<keyword evidence="3" id="KW-1185">Reference proteome</keyword>